<evidence type="ECO:0008006" key="4">
    <source>
        <dbReference type="Google" id="ProtNLM"/>
    </source>
</evidence>
<comment type="caution">
    <text evidence="2">The sequence shown here is derived from an EMBL/GenBank/DDBJ whole genome shotgun (WGS) entry which is preliminary data.</text>
</comment>
<name>A0A5J5L1A7_9MICC</name>
<feature type="transmembrane region" description="Helical" evidence="1">
    <location>
        <begin position="197"/>
        <end position="218"/>
    </location>
</feature>
<dbReference type="EMBL" id="SZWF01000002">
    <property type="protein sequence ID" value="KAA9395368.1"/>
    <property type="molecule type" value="Genomic_DNA"/>
</dbReference>
<keyword evidence="1" id="KW-0472">Membrane</keyword>
<organism evidence="2 3">
    <name type="scientific">Kocuria coralli</name>
    <dbReference type="NCBI Taxonomy" id="1461025"/>
    <lineage>
        <taxon>Bacteria</taxon>
        <taxon>Bacillati</taxon>
        <taxon>Actinomycetota</taxon>
        <taxon>Actinomycetes</taxon>
        <taxon>Micrococcales</taxon>
        <taxon>Micrococcaceae</taxon>
        <taxon>Kocuria</taxon>
    </lineage>
</organism>
<keyword evidence="3" id="KW-1185">Reference proteome</keyword>
<accession>A0A5J5L1A7</accession>
<keyword evidence="1" id="KW-1133">Transmembrane helix</keyword>
<evidence type="ECO:0000256" key="1">
    <source>
        <dbReference type="SAM" id="Phobius"/>
    </source>
</evidence>
<proteinExistence type="predicted"/>
<reference evidence="2 3" key="1">
    <citation type="submission" date="2019-05" db="EMBL/GenBank/DDBJ databases">
        <title>Kocuria coralli sp. nov., a novel actinobacterium isolated from coral reef seawater.</title>
        <authorList>
            <person name="Li J."/>
        </authorList>
    </citation>
    <scope>NUCLEOTIDE SEQUENCE [LARGE SCALE GENOMIC DNA]</scope>
    <source>
        <strain evidence="2 3">SCSIO 13007</strain>
    </source>
</reference>
<dbReference type="OrthoDB" id="4878959at2"/>
<gene>
    <name evidence="2" type="ORF">FCK90_02920</name>
</gene>
<dbReference type="Proteomes" id="UP000325957">
    <property type="component" value="Unassembled WGS sequence"/>
</dbReference>
<evidence type="ECO:0000313" key="2">
    <source>
        <dbReference type="EMBL" id="KAA9395368.1"/>
    </source>
</evidence>
<feature type="transmembrane region" description="Helical" evidence="1">
    <location>
        <begin position="30"/>
        <end position="49"/>
    </location>
</feature>
<dbReference type="AlphaFoldDB" id="A0A5J5L1A7"/>
<sequence>MADNIRHIPERFGEVQQVWHPRITSMGRRLLACLPPALLGVMCLAVLWLRRPAPAISAIIAVIVLACVGLCWLWLRPSMVAVTRSHVLGSRIVGFHKAQRSEIEQAVLVEALERPGQASAGRDGKPRRRGLTRPYLWLVDDGGRRLFRLDGTVWDVRSLNQLADYLGVPVQKVPRTTPKNLARSWPRIVGPLMRYPWIRSVSSGAVLIATVAVVYWLAWQ</sequence>
<protein>
    <recommendedName>
        <fullName evidence="4">PH domain-containing protein</fullName>
    </recommendedName>
</protein>
<feature type="transmembrane region" description="Helical" evidence="1">
    <location>
        <begin position="55"/>
        <end position="75"/>
    </location>
</feature>
<keyword evidence="1" id="KW-0812">Transmembrane</keyword>
<dbReference type="RefSeq" id="WP_158032793.1">
    <property type="nucleotide sequence ID" value="NZ_ML708611.1"/>
</dbReference>
<evidence type="ECO:0000313" key="3">
    <source>
        <dbReference type="Proteomes" id="UP000325957"/>
    </source>
</evidence>